<keyword evidence="3" id="KW-0479">Metal-binding</keyword>
<dbReference type="InterPro" id="IPR013785">
    <property type="entry name" value="Aldolase_TIM"/>
</dbReference>
<dbReference type="InterPro" id="IPR008567">
    <property type="entry name" value="BKACE"/>
</dbReference>
<evidence type="ECO:0000256" key="4">
    <source>
        <dbReference type="ARBA" id="ARBA00022833"/>
    </source>
</evidence>
<dbReference type="GO" id="GO:0043720">
    <property type="term" value="F:3-keto-5-aminohexanoate cleavage activity"/>
    <property type="evidence" value="ECO:0007669"/>
    <property type="project" value="InterPro"/>
</dbReference>
<evidence type="ECO:0000256" key="3">
    <source>
        <dbReference type="ARBA" id="ARBA00022723"/>
    </source>
</evidence>
<comment type="cofactor">
    <cofactor evidence="1">
        <name>Zn(2+)</name>
        <dbReference type="ChEBI" id="CHEBI:29105"/>
    </cofactor>
</comment>
<evidence type="ECO:0008006" key="6">
    <source>
        <dbReference type="Google" id="ProtNLM"/>
    </source>
</evidence>
<dbReference type="GO" id="GO:0046872">
    <property type="term" value="F:metal ion binding"/>
    <property type="evidence" value="ECO:0007669"/>
    <property type="project" value="UniProtKB-KW"/>
</dbReference>
<evidence type="ECO:0000313" key="5">
    <source>
        <dbReference type="EMBL" id="GAI88511.1"/>
    </source>
</evidence>
<dbReference type="Pfam" id="PF05853">
    <property type="entry name" value="BKACE"/>
    <property type="match status" value="1"/>
</dbReference>
<dbReference type="EMBL" id="BARW01021396">
    <property type="protein sequence ID" value="GAI88511.1"/>
    <property type="molecule type" value="Genomic_DNA"/>
</dbReference>
<dbReference type="PANTHER" id="PTHR37418:SF2">
    <property type="entry name" value="3-KETO-5-AMINOHEXANOATE CLEAVAGE ENZYME"/>
    <property type="match status" value="1"/>
</dbReference>
<protein>
    <recommendedName>
        <fullName evidence="6">3-keto-5-aminohexanoate cleavage enzyme</fullName>
    </recommendedName>
</protein>
<reference evidence="5" key="1">
    <citation type="journal article" date="2014" name="Front. Microbiol.">
        <title>High frequency of phylogenetically diverse reductive dehalogenase-homologous genes in deep subseafloor sedimentary metagenomes.</title>
        <authorList>
            <person name="Kawai M."/>
            <person name="Futagami T."/>
            <person name="Toyoda A."/>
            <person name="Takaki Y."/>
            <person name="Nishi S."/>
            <person name="Hori S."/>
            <person name="Arai W."/>
            <person name="Tsubouchi T."/>
            <person name="Morono Y."/>
            <person name="Uchiyama I."/>
            <person name="Ito T."/>
            <person name="Fujiyama A."/>
            <person name="Inagaki F."/>
            <person name="Takami H."/>
        </authorList>
    </citation>
    <scope>NUCLEOTIDE SEQUENCE</scope>
    <source>
        <strain evidence="5">Expedition CK06-06</strain>
    </source>
</reference>
<sequence>MKKLIISAALVGGGVTPTQAPYTPITPDDIAKEAKRAEDAGAAIVHIHPRNPKTGEPTADTNIYREILSKIHHTTNLVLCPTTGLGPRLYRPGAP</sequence>
<dbReference type="Gene3D" id="3.20.20.70">
    <property type="entry name" value="Aldolase class I"/>
    <property type="match status" value="1"/>
</dbReference>
<evidence type="ECO:0000256" key="1">
    <source>
        <dbReference type="ARBA" id="ARBA00001947"/>
    </source>
</evidence>
<comment type="caution">
    <text evidence="5">The sequence shown here is derived from an EMBL/GenBank/DDBJ whole genome shotgun (WGS) entry which is preliminary data.</text>
</comment>
<dbReference type="PANTHER" id="PTHR37418">
    <property type="entry name" value="3-KETO-5-AMINOHEXANOATE CLEAVAGE ENZYME-RELATED"/>
    <property type="match status" value="1"/>
</dbReference>
<feature type="non-terminal residue" evidence="5">
    <location>
        <position position="95"/>
    </location>
</feature>
<dbReference type="AlphaFoldDB" id="X1TAY0"/>
<organism evidence="5">
    <name type="scientific">marine sediment metagenome</name>
    <dbReference type="NCBI Taxonomy" id="412755"/>
    <lineage>
        <taxon>unclassified sequences</taxon>
        <taxon>metagenomes</taxon>
        <taxon>ecological metagenomes</taxon>
    </lineage>
</organism>
<name>X1TAY0_9ZZZZ</name>
<proteinExistence type="predicted"/>
<accession>X1TAY0</accession>
<gene>
    <name evidence="5" type="ORF">S12H4_35942</name>
</gene>
<keyword evidence="4" id="KW-0862">Zinc</keyword>
<evidence type="ECO:0000256" key="2">
    <source>
        <dbReference type="ARBA" id="ARBA00022679"/>
    </source>
</evidence>
<keyword evidence="2" id="KW-0808">Transferase</keyword>